<dbReference type="Pfam" id="PF05195">
    <property type="entry name" value="AMP_N"/>
    <property type="match status" value="1"/>
</dbReference>
<dbReference type="GO" id="GO:0005829">
    <property type="term" value="C:cytosol"/>
    <property type="evidence" value="ECO:0007669"/>
    <property type="project" value="TreeGrafter"/>
</dbReference>
<evidence type="ECO:0000256" key="11">
    <source>
        <dbReference type="ARBA" id="ARBA00075356"/>
    </source>
</evidence>
<dbReference type="InterPro" id="IPR036005">
    <property type="entry name" value="Creatinase/aminopeptidase-like"/>
</dbReference>
<dbReference type="InterPro" id="IPR052433">
    <property type="entry name" value="X-Pro_dipept-like"/>
</dbReference>
<dbReference type="GO" id="GO:0030145">
    <property type="term" value="F:manganese ion binding"/>
    <property type="evidence" value="ECO:0007669"/>
    <property type="project" value="InterPro"/>
</dbReference>
<evidence type="ECO:0000256" key="12">
    <source>
        <dbReference type="ARBA" id="ARBA00081411"/>
    </source>
</evidence>
<dbReference type="Pfam" id="PF00557">
    <property type="entry name" value="Peptidase_M24"/>
    <property type="match status" value="1"/>
</dbReference>
<evidence type="ECO:0000313" key="16">
    <source>
        <dbReference type="Proteomes" id="UP000076625"/>
    </source>
</evidence>
<evidence type="ECO:0000256" key="5">
    <source>
        <dbReference type="ARBA" id="ARBA00022670"/>
    </source>
</evidence>
<dbReference type="EC" id="3.4.11.9" evidence="4"/>
<evidence type="ECO:0000256" key="2">
    <source>
        <dbReference type="ARBA" id="ARBA00001936"/>
    </source>
</evidence>
<evidence type="ECO:0000313" key="15">
    <source>
        <dbReference type="EMBL" id="KZE33887.1"/>
    </source>
</evidence>
<dbReference type="EMBL" id="LQQU01000011">
    <property type="protein sequence ID" value="KZE33887.1"/>
    <property type="molecule type" value="Genomic_DNA"/>
</dbReference>
<comment type="cofactor">
    <cofactor evidence="2">
        <name>Mn(2+)</name>
        <dbReference type="ChEBI" id="CHEBI:29035"/>
    </cofactor>
</comment>
<dbReference type="RefSeq" id="WP_066610583.1">
    <property type="nucleotide sequence ID" value="NZ_LQQU01000011.1"/>
</dbReference>
<protein>
    <recommendedName>
        <fullName evidence="10">Xaa-Pro aminopeptidase</fullName>
        <ecNumber evidence="4">3.4.11.9</ecNumber>
    </recommendedName>
    <alternativeName>
        <fullName evidence="11">Aminopeptidase P II</fullName>
    </alternativeName>
    <alternativeName>
        <fullName evidence="12">X-Pro aminopeptidase</fullName>
    </alternativeName>
</protein>
<evidence type="ECO:0000256" key="4">
    <source>
        <dbReference type="ARBA" id="ARBA00012574"/>
    </source>
</evidence>
<dbReference type="PANTHER" id="PTHR43226">
    <property type="entry name" value="XAA-PRO AMINOPEPTIDASE 3"/>
    <property type="match status" value="1"/>
</dbReference>
<dbReference type="InterPro" id="IPR007865">
    <property type="entry name" value="Aminopep_P_N"/>
</dbReference>
<feature type="domain" description="Aminopeptidase P N-terminal" evidence="14">
    <location>
        <begin position="1"/>
        <end position="129"/>
    </location>
</feature>
<keyword evidence="9" id="KW-0464">Manganese</keyword>
<evidence type="ECO:0000256" key="10">
    <source>
        <dbReference type="ARBA" id="ARBA00069363"/>
    </source>
</evidence>
<keyword evidence="6 13" id="KW-0479">Metal-binding</keyword>
<accession>A0A163D599</accession>
<name>A0A163D599_9NEIS</name>
<dbReference type="Proteomes" id="UP000076625">
    <property type="component" value="Unassembled WGS sequence"/>
</dbReference>
<comment type="caution">
    <text evidence="15">The sequence shown here is derived from an EMBL/GenBank/DDBJ whole genome shotgun (WGS) entry which is preliminary data.</text>
</comment>
<dbReference type="PROSITE" id="PS00491">
    <property type="entry name" value="PROLINE_PEPTIDASE"/>
    <property type="match status" value="1"/>
</dbReference>
<proteinExistence type="inferred from homology"/>
<comment type="catalytic activity">
    <reaction evidence="1">
        <text>Release of any N-terminal amino acid, including proline, that is linked to proline, even from a dipeptide or tripeptide.</text>
        <dbReference type="EC" id="3.4.11.9"/>
    </reaction>
</comment>
<dbReference type="AlphaFoldDB" id="A0A163D599"/>
<dbReference type="Gene3D" id="3.40.350.10">
    <property type="entry name" value="Creatinase/prolidase N-terminal domain"/>
    <property type="match status" value="1"/>
</dbReference>
<evidence type="ECO:0000256" key="9">
    <source>
        <dbReference type="ARBA" id="ARBA00023211"/>
    </source>
</evidence>
<dbReference type="CDD" id="cd01087">
    <property type="entry name" value="Prolidase"/>
    <property type="match status" value="1"/>
</dbReference>
<dbReference type="NCBIfam" id="NF008131">
    <property type="entry name" value="PRK10879.1"/>
    <property type="match status" value="1"/>
</dbReference>
<sequence length="431" mass="47213">MQYAARRQQLMRAMGSGLAILPTAPEARRNADTHYPYRADSHFCYLSGFTEPEAVLVLDARAGKSVLFCRAKNPDMEIWDGFRHGPDGAREAFGFDEAYPIDELDERIVPMLAEADTLYWGVGRRADWDARVGRWLEAARGARNLGPAPARFADLMPLIDAQRLIKDEAEIATLRRAGAISAEAHVRAMQACAAGRYEYEIEAEILHTFVRHGARHPAYESIVAGGANACTLHYVGNRDRLADGELLLIDAGCEFMGYAGDITRTFPVNGRFSGPQRAVYEIVLAAQAAGIEAVRPGVAWNDFADAALRVLVEGLVDLKLLTGSVDGNIESGAYRQFYMHGLGHWIGMDVHDVGGRKDANGDWIRFAPGMCTTVEPGLYIRPADKVPAEFHNIGIRIEDDVLVTATGHEVYTAGAPKAVDDIEALMRAAKE</sequence>
<dbReference type="InterPro" id="IPR029149">
    <property type="entry name" value="Creatin/AminoP/Spt16_N"/>
</dbReference>
<dbReference type="SUPFAM" id="SSF53092">
    <property type="entry name" value="Creatinase/prolidase N-terminal domain"/>
    <property type="match status" value="1"/>
</dbReference>
<evidence type="ECO:0000256" key="7">
    <source>
        <dbReference type="ARBA" id="ARBA00022801"/>
    </source>
</evidence>
<keyword evidence="5" id="KW-0645">Protease</keyword>
<dbReference type="GO" id="GO:0070006">
    <property type="term" value="F:metalloaminopeptidase activity"/>
    <property type="evidence" value="ECO:0007669"/>
    <property type="project" value="InterPro"/>
</dbReference>
<dbReference type="OrthoDB" id="9806388at2"/>
<dbReference type="Gene3D" id="3.90.230.10">
    <property type="entry name" value="Creatinase/methionine aminopeptidase superfamily"/>
    <property type="match status" value="1"/>
</dbReference>
<evidence type="ECO:0000256" key="6">
    <source>
        <dbReference type="ARBA" id="ARBA00022723"/>
    </source>
</evidence>
<dbReference type="GO" id="GO:0006508">
    <property type="term" value="P:proteolysis"/>
    <property type="evidence" value="ECO:0007669"/>
    <property type="project" value="UniProtKB-KW"/>
</dbReference>
<dbReference type="STRING" id="1452487.AVW16_07440"/>
<evidence type="ECO:0000256" key="13">
    <source>
        <dbReference type="RuleBase" id="RU000590"/>
    </source>
</evidence>
<dbReference type="SMART" id="SM01011">
    <property type="entry name" value="AMP_N"/>
    <property type="match status" value="1"/>
</dbReference>
<keyword evidence="7" id="KW-0378">Hydrolase</keyword>
<evidence type="ECO:0000256" key="8">
    <source>
        <dbReference type="ARBA" id="ARBA00023049"/>
    </source>
</evidence>
<keyword evidence="16" id="KW-1185">Reference proteome</keyword>
<dbReference type="PANTHER" id="PTHR43226:SF4">
    <property type="entry name" value="XAA-PRO AMINOPEPTIDASE 3"/>
    <property type="match status" value="1"/>
</dbReference>
<gene>
    <name evidence="15" type="ORF">AVW16_07440</name>
</gene>
<keyword evidence="15" id="KW-0031">Aminopeptidase</keyword>
<dbReference type="FunFam" id="3.90.230.10:FF:000002">
    <property type="entry name" value="Xaa-Pro aminopeptidase 3"/>
    <property type="match status" value="1"/>
</dbReference>
<dbReference type="SUPFAM" id="SSF55920">
    <property type="entry name" value="Creatinase/aminopeptidase"/>
    <property type="match status" value="1"/>
</dbReference>
<dbReference type="InterPro" id="IPR001131">
    <property type="entry name" value="Peptidase_M24B_aminopep-P_CS"/>
</dbReference>
<organism evidence="15 16">
    <name type="scientific">Crenobacter luteus</name>
    <dbReference type="NCBI Taxonomy" id="1452487"/>
    <lineage>
        <taxon>Bacteria</taxon>
        <taxon>Pseudomonadati</taxon>
        <taxon>Pseudomonadota</taxon>
        <taxon>Betaproteobacteria</taxon>
        <taxon>Neisseriales</taxon>
        <taxon>Neisseriaceae</taxon>
        <taxon>Crenobacter</taxon>
    </lineage>
</organism>
<dbReference type="InterPro" id="IPR000994">
    <property type="entry name" value="Pept_M24"/>
</dbReference>
<evidence type="ECO:0000259" key="14">
    <source>
        <dbReference type="SMART" id="SM01011"/>
    </source>
</evidence>
<evidence type="ECO:0000256" key="3">
    <source>
        <dbReference type="ARBA" id="ARBA00008766"/>
    </source>
</evidence>
<reference evidence="16" key="1">
    <citation type="submission" date="2016-01" db="EMBL/GenBank/DDBJ databases">
        <title>Draft genome of Chromobacterium sp. F49.</title>
        <authorList>
            <person name="Hong K.W."/>
        </authorList>
    </citation>
    <scope>NUCLEOTIDE SEQUENCE [LARGE SCALE GENOMIC DNA]</scope>
    <source>
        <strain evidence="16">CN10</strain>
    </source>
</reference>
<keyword evidence="8" id="KW-0482">Metalloprotease</keyword>
<evidence type="ECO:0000256" key="1">
    <source>
        <dbReference type="ARBA" id="ARBA00001424"/>
    </source>
</evidence>
<comment type="similarity">
    <text evidence="3 13">Belongs to the peptidase M24B family.</text>
</comment>